<evidence type="ECO:0000256" key="1">
    <source>
        <dbReference type="SAM" id="MobiDB-lite"/>
    </source>
</evidence>
<feature type="region of interest" description="Disordered" evidence="1">
    <location>
        <begin position="210"/>
        <end position="246"/>
    </location>
</feature>
<reference evidence="2" key="1">
    <citation type="submission" date="2018-11" db="EMBL/GenBank/DDBJ databases">
        <authorList>
            <consortium name="Pathogen Informatics"/>
        </authorList>
    </citation>
    <scope>NUCLEOTIDE SEQUENCE</scope>
</reference>
<name>A0A448WGS6_9PLAT</name>
<protein>
    <submittedName>
        <fullName evidence="2">Uncharacterized protein</fullName>
    </submittedName>
</protein>
<sequence length="246" mass="26231">MFIPIVALAPSNGWPRKRVRRIERKRERVGCSKQRMTELKMFPHFVICSNRQNPTCISLSVRLSITLPARSLVPNSHTDWRSSSVVRSISYLCEMPLSAASLCSVSVLLRCPTHATSGLLAASLLGQHPFAPSVSSSRCETSHLNSLPQFAVSAEEEATMSSRSAFPPNSTATPMPLLPPLPPTGLIGPLFAFRQSLGLNHAQTCLPNFSSSSSTSPSASSSSSSSSSSSPSSSSGYLGLPLELAT</sequence>
<accession>A0A448WGS6</accession>
<feature type="compositionally biased region" description="Low complexity" evidence="1">
    <location>
        <begin position="210"/>
        <end position="235"/>
    </location>
</feature>
<gene>
    <name evidence="2" type="ORF">PXEA_LOCUS4781</name>
</gene>
<dbReference type="EMBL" id="CAAALY010011546">
    <property type="protein sequence ID" value="VEL11341.1"/>
    <property type="molecule type" value="Genomic_DNA"/>
</dbReference>
<proteinExistence type="predicted"/>
<organism evidence="2 3">
    <name type="scientific">Protopolystoma xenopodis</name>
    <dbReference type="NCBI Taxonomy" id="117903"/>
    <lineage>
        <taxon>Eukaryota</taxon>
        <taxon>Metazoa</taxon>
        <taxon>Spiralia</taxon>
        <taxon>Lophotrochozoa</taxon>
        <taxon>Platyhelminthes</taxon>
        <taxon>Monogenea</taxon>
        <taxon>Polyopisthocotylea</taxon>
        <taxon>Polystomatidea</taxon>
        <taxon>Polystomatidae</taxon>
        <taxon>Protopolystoma</taxon>
    </lineage>
</organism>
<dbReference type="AlphaFoldDB" id="A0A448WGS6"/>
<keyword evidence="3" id="KW-1185">Reference proteome</keyword>
<feature type="non-terminal residue" evidence="2">
    <location>
        <position position="246"/>
    </location>
</feature>
<evidence type="ECO:0000313" key="3">
    <source>
        <dbReference type="Proteomes" id="UP000784294"/>
    </source>
</evidence>
<evidence type="ECO:0000313" key="2">
    <source>
        <dbReference type="EMBL" id="VEL11341.1"/>
    </source>
</evidence>
<dbReference type="Proteomes" id="UP000784294">
    <property type="component" value="Unassembled WGS sequence"/>
</dbReference>
<comment type="caution">
    <text evidence="2">The sequence shown here is derived from an EMBL/GenBank/DDBJ whole genome shotgun (WGS) entry which is preliminary data.</text>
</comment>